<protein>
    <submittedName>
        <fullName evidence="7">DUF937 domain-containing protein</fullName>
    </submittedName>
</protein>
<dbReference type="SUPFAM" id="SSF103088">
    <property type="entry name" value="OmpA-like"/>
    <property type="match status" value="1"/>
</dbReference>
<accession>A0A3B7N087</accession>
<dbReference type="RefSeq" id="WP_119053281.1">
    <property type="nucleotide sequence ID" value="NZ_CP032157.1"/>
</dbReference>
<reference evidence="7 8" key="1">
    <citation type="submission" date="2018-09" db="EMBL/GenBank/DDBJ databases">
        <title>Genome sequencing of strain 6GH32-13.</title>
        <authorList>
            <person name="Weon H.-Y."/>
            <person name="Heo J."/>
            <person name="Kwon S.-W."/>
        </authorList>
    </citation>
    <scope>NUCLEOTIDE SEQUENCE [LARGE SCALE GENOMIC DNA]</scope>
    <source>
        <strain evidence="7 8">5GH32-13</strain>
    </source>
</reference>
<dbReference type="PANTHER" id="PTHR30329">
    <property type="entry name" value="STATOR ELEMENT OF FLAGELLAR MOTOR COMPLEX"/>
    <property type="match status" value="1"/>
</dbReference>
<dbReference type="AlphaFoldDB" id="A0A3B7N087"/>
<dbReference type="Proteomes" id="UP000263900">
    <property type="component" value="Chromosome"/>
</dbReference>
<keyword evidence="2 4" id="KW-0472">Membrane</keyword>
<keyword evidence="5" id="KW-1133">Transmembrane helix</keyword>
<evidence type="ECO:0000313" key="8">
    <source>
        <dbReference type="Proteomes" id="UP000263900"/>
    </source>
</evidence>
<feature type="transmembrane region" description="Helical" evidence="5">
    <location>
        <begin position="210"/>
        <end position="228"/>
    </location>
</feature>
<evidence type="ECO:0000313" key="7">
    <source>
        <dbReference type="EMBL" id="AXY77405.1"/>
    </source>
</evidence>
<keyword evidence="3" id="KW-0998">Cell outer membrane</keyword>
<evidence type="ECO:0000256" key="2">
    <source>
        <dbReference type="ARBA" id="ARBA00023136"/>
    </source>
</evidence>
<proteinExistence type="predicted"/>
<dbReference type="Gene3D" id="3.30.1330.60">
    <property type="entry name" value="OmpA-like domain"/>
    <property type="match status" value="1"/>
</dbReference>
<dbReference type="InterPro" id="IPR036737">
    <property type="entry name" value="OmpA-like_sf"/>
</dbReference>
<feature type="domain" description="OmpA-like" evidence="6">
    <location>
        <begin position="296"/>
        <end position="414"/>
    </location>
</feature>
<evidence type="ECO:0000256" key="1">
    <source>
        <dbReference type="ARBA" id="ARBA00004442"/>
    </source>
</evidence>
<evidence type="ECO:0000256" key="5">
    <source>
        <dbReference type="SAM" id="Phobius"/>
    </source>
</evidence>
<dbReference type="Pfam" id="PF00691">
    <property type="entry name" value="OmpA"/>
    <property type="match status" value="1"/>
</dbReference>
<dbReference type="InterPro" id="IPR009282">
    <property type="entry name" value="DUF937"/>
</dbReference>
<dbReference type="PROSITE" id="PS51123">
    <property type="entry name" value="OMPA_2"/>
    <property type="match status" value="1"/>
</dbReference>
<name>A0A3B7N087_9BACT</name>
<keyword evidence="5" id="KW-0812">Transmembrane</keyword>
<dbReference type="PANTHER" id="PTHR30329:SF21">
    <property type="entry name" value="LIPOPROTEIN YIAD-RELATED"/>
    <property type="match status" value="1"/>
</dbReference>
<gene>
    <name evidence="7" type="ORF">D3H65_27000</name>
</gene>
<evidence type="ECO:0000259" key="6">
    <source>
        <dbReference type="PROSITE" id="PS51123"/>
    </source>
</evidence>
<dbReference type="Pfam" id="PF06078">
    <property type="entry name" value="DUF937"/>
    <property type="match status" value="1"/>
</dbReference>
<evidence type="ECO:0000256" key="4">
    <source>
        <dbReference type="PROSITE-ProRule" id="PRU00473"/>
    </source>
</evidence>
<dbReference type="KEGG" id="pseg:D3H65_27000"/>
<organism evidence="7 8">
    <name type="scientific">Paraflavitalea soli</name>
    <dbReference type="NCBI Taxonomy" id="2315862"/>
    <lineage>
        <taxon>Bacteria</taxon>
        <taxon>Pseudomonadati</taxon>
        <taxon>Bacteroidota</taxon>
        <taxon>Chitinophagia</taxon>
        <taxon>Chitinophagales</taxon>
        <taxon>Chitinophagaceae</taxon>
        <taxon>Paraflavitalea</taxon>
    </lineage>
</organism>
<keyword evidence="8" id="KW-1185">Reference proteome</keyword>
<dbReference type="GO" id="GO:0009279">
    <property type="term" value="C:cell outer membrane"/>
    <property type="evidence" value="ECO:0007669"/>
    <property type="project" value="UniProtKB-SubCell"/>
</dbReference>
<comment type="subcellular location">
    <subcellularLocation>
        <location evidence="1">Cell outer membrane</location>
    </subcellularLocation>
</comment>
<dbReference type="InterPro" id="IPR006664">
    <property type="entry name" value="OMP_bac"/>
</dbReference>
<evidence type="ECO:0000256" key="3">
    <source>
        <dbReference type="ARBA" id="ARBA00023237"/>
    </source>
</evidence>
<dbReference type="OrthoDB" id="9782229at2"/>
<dbReference type="EMBL" id="CP032157">
    <property type="protein sequence ID" value="AXY77405.1"/>
    <property type="molecule type" value="Genomic_DNA"/>
</dbReference>
<dbReference type="InterPro" id="IPR006665">
    <property type="entry name" value="OmpA-like"/>
</dbReference>
<dbReference type="InterPro" id="IPR050330">
    <property type="entry name" value="Bact_OuterMem_StrucFunc"/>
</dbReference>
<sequence>MSFNLLDSVQGLFSKDLTSGMASSFGESEGGIQKAVSGAIPAVLAGLLNKAGTSDGASSILNLSKEAAGSGLLSNLSAFTGGSNLVGKGLEWLKKIFGDKADGIISMIAGYAGIRDSSAASVLSVAAPAALGTLGKQVTQNNLSASGLTSLLASQKDSILNALPSGLNLAGALGLGSLGDIGSKLSGAFSGATSTARATAAKATSTGNKWLLPLILALIVIGALWYFMKGCNKTADDTAVTPADTTTQTVPAQETPAEPSLASIKVKLPDGVELDAYKGGIEDKLVAFLNDPASKGGKDVWFDFDNLNFQTGSAELTTESMKQVNNIAAILKAYPKLKIKIGGYTDKSGDASINKKLSQERADAVLAALKNTGANKDQLVGAEGYGAEFAKAAADAPDAERKLDRRIAIGVREK</sequence>
<dbReference type="CDD" id="cd07185">
    <property type="entry name" value="OmpA_C-like"/>
    <property type="match status" value="1"/>
</dbReference>
<dbReference type="PRINTS" id="PR01021">
    <property type="entry name" value="OMPADOMAIN"/>
</dbReference>